<dbReference type="InterPro" id="IPR030394">
    <property type="entry name" value="G_HFLX_dom"/>
</dbReference>
<comment type="subcellular location">
    <subcellularLocation>
        <location evidence="6">Cytoplasm</location>
    </subcellularLocation>
    <text evidence="6">May associate with membranes.</text>
</comment>
<dbReference type="PANTHER" id="PTHR10229">
    <property type="entry name" value="GTP-BINDING PROTEIN HFLX"/>
    <property type="match status" value="1"/>
</dbReference>
<dbReference type="AlphaFoldDB" id="A0A7V2F748"/>
<dbReference type="GO" id="GO:0043022">
    <property type="term" value="F:ribosome binding"/>
    <property type="evidence" value="ECO:0007669"/>
    <property type="project" value="TreeGrafter"/>
</dbReference>
<reference evidence="11" key="1">
    <citation type="journal article" date="2020" name="mSystems">
        <title>Genome- and Community-Level Interaction Insights into Carbon Utilization and Element Cycling Functions of Hydrothermarchaeota in Hydrothermal Sediment.</title>
        <authorList>
            <person name="Zhou Z."/>
            <person name="Liu Y."/>
            <person name="Xu W."/>
            <person name="Pan J."/>
            <person name="Luo Z.H."/>
            <person name="Li M."/>
        </authorList>
    </citation>
    <scope>NUCLEOTIDE SEQUENCE [LARGE SCALE GENOMIC DNA]</scope>
    <source>
        <strain evidence="11">SpSt-143</strain>
    </source>
</reference>
<keyword evidence="1 6" id="KW-0963">Cytoplasm</keyword>
<dbReference type="EMBL" id="DSGB01000006">
    <property type="protein sequence ID" value="HER96802.1"/>
    <property type="molecule type" value="Genomic_DNA"/>
</dbReference>
<dbReference type="GO" id="GO:0005737">
    <property type="term" value="C:cytoplasm"/>
    <property type="evidence" value="ECO:0007669"/>
    <property type="project" value="UniProtKB-SubCell"/>
</dbReference>
<comment type="function">
    <text evidence="6">GTPase that associates with the 50S ribosomal subunit and may have a role during protein synthesis or ribosome biogenesis.</text>
</comment>
<dbReference type="PROSITE" id="PS51705">
    <property type="entry name" value="G_HFLX"/>
    <property type="match status" value="1"/>
</dbReference>
<dbReference type="InterPro" id="IPR025121">
    <property type="entry name" value="GTPase_HflX_N"/>
</dbReference>
<dbReference type="PANTHER" id="PTHR10229:SF0">
    <property type="entry name" value="GTP-BINDING PROTEIN 6-RELATED"/>
    <property type="match status" value="1"/>
</dbReference>
<evidence type="ECO:0000259" key="10">
    <source>
        <dbReference type="PROSITE" id="PS51705"/>
    </source>
</evidence>
<feature type="binding site" evidence="7">
    <location>
        <begin position="206"/>
        <end position="213"/>
    </location>
    <ligand>
        <name>GTP</name>
        <dbReference type="ChEBI" id="CHEBI:37565"/>
    </ligand>
</feature>
<proteinExistence type="inferred from homology"/>
<dbReference type="InterPro" id="IPR042108">
    <property type="entry name" value="GTPase_HflX_N_sf"/>
</dbReference>
<feature type="binding site" evidence="7">
    <location>
        <begin position="253"/>
        <end position="256"/>
    </location>
    <ligand>
        <name>GTP</name>
        <dbReference type="ChEBI" id="CHEBI:37565"/>
    </ligand>
</feature>
<sequence length="440" mass="49748">MHAAQLSRPETAILVGVVTPGATRWDVEDSLEELAQLARTAGAEVTDRVLQVLKQVHAATYIGKGKVLELKHLVSVRRSDLVIFDDDLSPVQMRNLERMLGCKLLDRTGLILDIFARRAKTAVAKTQVELAQLEYLRTRLTRQWMHLSRQKGGIGTKGPGETQIETDRRLIARRLAVLRERLEQIDRQRTIQRKKRQRYTRVALVGYTNAGKSTLMNTLAGTNVLAEDRLFATLDATTRLVYLEPGKPVLLSDTVGFIRKLPHRLIESFKSTLDEVRESDVLLHLVDATHPRFEDHIQVVQDTLAELGAKDKPTLLVFNKVDRLEDLGLLKALRAEYPEAVFISALRGIGVETLKHRLKERIEAEATELVVCVPLTEGRTLAYLYQVADVLEEAYLYARNGYSETPLPVAQLRLRIPIHRQPAVERLLAQFRALQPIPAR</sequence>
<evidence type="ECO:0000256" key="2">
    <source>
        <dbReference type="ARBA" id="ARBA00022723"/>
    </source>
</evidence>
<accession>A0A7V2F748</accession>
<dbReference type="InterPro" id="IPR032305">
    <property type="entry name" value="GTP-bd_M"/>
</dbReference>
<keyword evidence="5 6" id="KW-0342">GTP-binding</keyword>
<dbReference type="SUPFAM" id="SSF52540">
    <property type="entry name" value="P-loop containing nucleoside triphosphate hydrolases"/>
    <property type="match status" value="1"/>
</dbReference>
<evidence type="ECO:0000256" key="6">
    <source>
        <dbReference type="HAMAP-Rule" id="MF_00900"/>
    </source>
</evidence>
<dbReference type="Gene3D" id="3.40.50.300">
    <property type="entry name" value="P-loop containing nucleotide triphosphate hydrolases"/>
    <property type="match status" value="1"/>
</dbReference>
<feature type="coiled-coil region" evidence="9">
    <location>
        <begin position="168"/>
        <end position="195"/>
    </location>
</feature>
<keyword evidence="4 8" id="KW-0460">Magnesium</keyword>
<name>A0A7V2F748_RHOMR</name>
<organism evidence="11">
    <name type="scientific">Rhodothermus marinus</name>
    <name type="common">Rhodothermus obamensis</name>
    <dbReference type="NCBI Taxonomy" id="29549"/>
    <lineage>
        <taxon>Bacteria</taxon>
        <taxon>Pseudomonadati</taxon>
        <taxon>Rhodothermota</taxon>
        <taxon>Rhodothermia</taxon>
        <taxon>Rhodothermales</taxon>
        <taxon>Rhodothermaceae</taxon>
        <taxon>Rhodothermus</taxon>
    </lineage>
</organism>
<feature type="binding site" evidence="8">
    <location>
        <position position="213"/>
    </location>
    <ligand>
        <name>Mg(2+)</name>
        <dbReference type="ChEBI" id="CHEBI:18420"/>
    </ligand>
</feature>
<dbReference type="PRINTS" id="PR00326">
    <property type="entry name" value="GTP1OBG"/>
</dbReference>
<evidence type="ECO:0000313" key="11">
    <source>
        <dbReference type="EMBL" id="HER96802.1"/>
    </source>
</evidence>
<dbReference type="InterPro" id="IPR027417">
    <property type="entry name" value="P-loop_NTPase"/>
</dbReference>
<feature type="binding site" evidence="7">
    <location>
        <begin position="319"/>
        <end position="322"/>
    </location>
    <ligand>
        <name>GTP</name>
        <dbReference type="ChEBI" id="CHEBI:37565"/>
    </ligand>
</feature>
<comment type="similarity">
    <text evidence="6">Belongs to the TRAFAC class OBG-HflX-like GTPase superfamily. HflX GTPase family.</text>
</comment>
<evidence type="ECO:0000256" key="8">
    <source>
        <dbReference type="PIRSR" id="PIRSR006809-2"/>
    </source>
</evidence>
<dbReference type="Pfam" id="PF13167">
    <property type="entry name" value="GTP-bdg_N"/>
    <property type="match status" value="1"/>
</dbReference>
<dbReference type="HAMAP" id="MF_00900">
    <property type="entry name" value="GTPase_HflX"/>
    <property type="match status" value="1"/>
</dbReference>
<evidence type="ECO:0000256" key="7">
    <source>
        <dbReference type="PIRSR" id="PIRSR006809-1"/>
    </source>
</evidence>
<feature type="binding site" evidence="7">
    <location>
        <begin position="344"/>
        <end position="346"/>
    </location>
    <ligand>
        <name>GTP</name>
        <dbReference type="ChEBI" id="CHEBI:37565"/>
    </ligand>
</feature>
<feature type="binding site" evidence="7">
    <location>
        <begin position="231"/>
        <end position="235"/>
    </location>
    <ligand>
        <name>GTP</name>
        <dbReference type="ChEBI" id="CHEBI:37565"/>
    </ligand>
</feature>
<feature type="domain" description="Hflx-type G" evidence="10">
    <location>
        <begin position="200"/>
        <end position="366"/>
    </location>
</feature>
<comment type="cofactor">
    <cofactor evidence="8">
        <name>Mg(2+)</name>
        <dbReference type="ChEBI" id="CHEBI:18420"/>
    </cofactor>
</comment>
<dbReference type="NCBIfam" id="TIGR03156">
    <property type="entry name" value="GTP_HflX"/>
    <property type="match status" value="1"/>
</dbReference>
<dbReference type="GO" id="GO:0046872">
    <property type="term" value="F:metal ion binding"/>
    <property type="evidence" value="ECO:0007669"/>
    <property type="project" value="UniProtKB-KW"/>
</dbReference>
<evidence type="ECO:0000256" key="5">
    <source>
        <dbReference type="ARBA" id="ARBA00023134"/>
    </source>
</evidence>
<dbReference type="CDD" id="cd01878">
    <property type="entry name" value="HflX"/>
    <property type="match status" value="1"/>
</dbReference>
<dbReference type="Pfam" id="PF01926">
    <property type="entry name" value="MMR_HSR1"/>
    <property type="match status" value="1"/>
</dbReference>
<dbReference type="InterPro" id="IPR006073">
    <property type="entry name" value="GTP-bd"/>
</dbReference>
<dbReference type="GO" id="GO:0005525">
    <property type="term" value="F:GTP binding"/>
    <property type="evidence" value="ECO:0007669"/>
    <property type="project" value="UniProtKB-UniRule"/>
</dbReference>
<keyword evidence="2 8" id="KW-0479">Metal-binding</keyword>
<dbReference type="Gene3D" id="6.10.250.2860">
    <property type="match status" value="1"/>
</dbReference>
<dbReference type="GO" id="GO:0003924">
    <property type="term" value="F:GTPase activity"/>
    <property type="evidence" value="ECO:0007669"/>
    <property type="project" value="UniProtKB-UniRule"/>
</dbReference>
<dbReference type="InterPro" id="IPR016496">
    <property type="entry name" value="GTPase_HflX"/>
</dbReference>
<dbReference type="Gene3D" id="3.40.50.11060">
    <property type="entry name" value="GTPase HflX, N-terminal domain"/>
    <property type="match status" value="1"/>
</dbReference>
<gene>
    <name evidence="6 11" type="primary">hflX</name>
    <name evidence="11" type="ORF">ENO59_09850</name>
</gene>
<evidence type="ECO:0000256" key="3">
    <source>
        <dbReference type="ARBA" id="ARBA00022741"/>
    </source>
</evidence>
<dbReference type="PIRSF" id="PIRSF006809">
    <property type="entry name" value="GTP-binding_hflX_prd"/>
    <property type="match status" value="1"/>
</dbReference>
<evidence type="ECO:0000256" key="4">
    <source>
        <dbReference type="ARBA" id="ARBA00022842"/>
    </source>
</evidence>
<dbReference type="Pfam" id="PF16360">
    <property type="entry name" value="GTP-bdg_M"/>
    <property type="match status" value="1"/>
</dbReference>
<comment type="subunit">
    <text evidence="6">Monomer. Associates with the 50S ribosomal subunit.</text>
</comment>
<evidence type="ECO:0000256" key="9">
    <source>
        <dbReference type="SAM" id="Coils"/>
    </source>
</evidence>
<protein>
    <recommendedName>
        <fullName evidence="6">GTPase HflX</fullName>
    </recommendedName>
    <alternativeName>
        <fullName evidence="6">GTP-binding protein HflX</fullName>
    </alternativeName>
</protein>
<keyword evidence="3 6" id="KW-0547">Nucleotide-binding</keyword>
<dbReference type="FunFam" id="3.40.50.11060:FF:000001">
    <property type="entry name" value="GTPase HflX"/>
    <property type="match status" value="1"/>
</dbReference>
<evidence type="ECO:0000256" key="1">
    <source>
        <dbReference type="ARBA" id="ARBA00022490"/>
    </source>
</evidence>
<keyword evidence="9" id="KW-0175">Coiled coil</keyword>
<comment type="caution">
    <text evidence="11">The sequence shown here is derived from an EMBL/GenBank/DDBJ whole genome shotgun (WGS) entry which is preliminary data.</text>
</comment>
<feature type="binding site" evidence="8">
    <location>
        <position position="233"/>
    </location>
    <ligand>
        <name>Mg(2+)</name>
        <dbReference type="ChEBI" id="CHEBI:18420"/>
    </ligand>
</feature>